<evidence type="ECO:0000256" key="1">
    <source>
        <dbReference type="ARBA" id="ARBA00001974"/>
    </source>
</evidence>
<dbReference type="EMBL" id="FXTO01000023">
    <property type="protein sequence ID" value="SMO90259.1"/>
    <property type="molecule type" value="Genomic_DNA"/>
</dbReference>
<evidence type="ECO:0000259" key="5">
    <source>
        <dbReference type="Pfam" id="PF00890"/>
    </source>
</evidence>
<gene>
    <name evidence="6" type="ORF">SAMN06265173_1239</name>
</gene>
<keyword evidence="2" id="KW-0285">Flavoprotein</keyword>
<keyword evidence="3" id="KW-0274">FAD</keyword>
<accession>A0A521F239</accession>
<protein>
    <submittedName>
        <fullName evidence="6">Succinate dehydrogenase/fumarate reductase, flavoprotein subunit</fullName>
    </submittedName>
</protein>
<dbReference type="InterPro" id="IPR027477">
    <property type="entry name" value="Succ_DH/fumarate_Rdtase_cat_sf"/>
</dbReference>
<reference evidence="6 7" key="1">
    <citation type="submission" date="2017-05" db="EMBL/GenBank/DDBJ databases">
        <authorList>
            <person name="Varghese N."/>
            <person name="Submissions S."/>
        </authorList>
    </citation>
    <scope>NUCLEOTIDE SEQUENCE [LARGE SCALE GENOMIC DNA]</scope>
    <source>
        <strain evidence="6 7">DSM 29506</strain>
    </source>
</reference>
<dbReference type="Gene3D" id="3.90.700.10">
    <property type="entry name" value="Succinate dehydrogenase/fumarate reductase flavoprotein, catalytic domain"/>
    <property type="match status" value="1"/>
</dbReference>
<dbReference type="PRINTS" id="PR00411">
    <property type="entry name" value="PNDRDTASEI"/>
</dbReference>
<dbReference type="Proteomes" id="UP000316030">
    <property type="component" value="Unassembled WGS sequence"/>
</dbReference>
<dbReference type="InterPro" id="IPR036188">
    <property type="entry name" value="FAD/NAD-bd_sf"/>
</dbReference>
<feature type="domain" description="FAD-dependent oxidoreductase 2 FAD-binding" evidence="5">
    <location>
        <begin position="9"/>
        <end position="549"/>
    </location>
</feature>
<sequence>MTQLPTQADAIVVGTGAAGMSAAIRLKKLGLSPILLEKTDAFGGSTAVSGGAVWIPCNPHSAEVGHADDSKEAALTYLSAEMGNRMNAPLVNAFLDTGPEVVRFLETETEARFAARALGPDYHPDLPGGTLGGRVMDPLDYDARKLGSALSRLRKPIPEFTVLKGMMVGRTDLGQLPNMHRSLSSFVYTTRVVLRHLNDLLRFGRGTRSVMGNALAARLGKTVHDLGIPIYYESALAGLEQDETGRVQGVTVEQGGQTHRIATRHGVILASGGFPQSDSLRQQVMDHARNGGEHHSMSPMGNTGDGLTAAEAAGAIRGQNNLNAAFWTPVSKLRRPDGTKVPFPHLFLDRAKPGLIAVTADGQRFVNESASYHDFVSGMLRAMETGAKDFFLICDHRFIRRYGLGAVRPFPGRLSPFIRNGYVTQAASLADLGGALSLPADTFAQTVTRYNTDAATGTDTAFDKGGSAYNRYLGDPQNTPNPCLRPIDQGPFYALRIYPGDIGTSIGIVTNENAQVLDANGTPISGLYAAGNDMNSIMAGSYPGPGITLGPALTFGYIAASHLARNA</sequence>
<dbReference type="SUPFAM" id="SSF56425">
    <property type="entry name" value="Succinate dehydrogenase/fumarate reductase flavoprotein, catalytic domain"/>
    <property type="match status" value="1"/>
</dbReference>
<evidence type="ECO:0000256" key="2">
    <source>
        <dbReference type="ARBA" id="ARBA00022630"/>
    </source>
</evidence>
<dbReference type="InterPro" id="IPR050315">
    <property type="entry name" value="FAD-oxidoreductase_2"/>
</dbReference>
<dbReference type="SUPFAM" id="SSF51905">
    <property type="entry name" value="FAD/NAD(P)-binding domain"/>
    <property type="match status" value="1"/>
</dbReference>
<dbReference type="GO" id="GO:0016491">
    <property type="term" value="F:oxidoreductase activity"/>
    <property type="evidence" value="ECO:0007669"/>
    <property type="project" value="UniProtKB-KW"/>
</dbReference>
<dbReference type="PANTHER" id="PTHR43400">
    <property type="entry name" value="FUMARATE REDUCTASE"/>
    <property type="match status" value="1"/>
</dbReference>
<name>A0A521F239_9RHOB</name>
<dbReference type="InterPro" id="IPR003953">
    <property type="entry name" value="FAD-dep_OxRdtase_2_FAD-bd"/>
</dbReference>
<comment type="cofactor">
    <cofactor evidence="1">
        <name>FAD</name>
        <dbReference type="ChEBI" id="CHEBI:57692"/>
    </cofactor>
</comment>
<evidence type="ECO:0000313" key="7">
    <source>
        <dbReference type="Proteomes" id="UP000316030"/>
    </source>
</evidence>
<dbReference type="AlphaFoldDB" id="A0A521F239"/>
<dbReference type="OrthoDB" id="3178130at2"/>
<organism evidence="6 7">
    <name type="scientific">Thalassovita litoralis</name>
    <dbReference type="NCBI Taxonomy" id="1010611"/>
    <lineage>
        <taxon>Bacteria</taxon>
        <taxon>Pseudomonadati</taxon>
        <taxon>Pseudomonadota</taxon>
        <taxon>Alphaproteobacteria</taxon>
        <taxon>Rhodobacterales</taxon>
        <taxon>Roseobacteraceae</taxon>
        <taxon>Thalassovita</taxon>
    </lineage>
</organism>
<keyword evidence="7" id="KW-1185">Reference proteome</keyword>
<dbReference type="RefSeq" id="WP_142494237.1">
    <property type="nucleotide sequence ID" value="NZ_FXTO01000023.1"/>
</dbReference>
<dbReference type="Pfam" id="PF00890">
    <property type="entry name" value="FAD_binding_2"/>
    <property type="match status" value="1"/>
</dbReference>
<evidence type="ECO:0000256" key="3">
    <source>
        <dbReference type="ARBA" id="ARBA00022827"/>
    </source>
</evidence>
<dbReference type="GO" id="GO:0008202">
    <property type="term" value="P:steroid metabolic process"/>
    <property type="evidence" value="ECO:0007669"/>
    <property type="project" value="UniProtKB-ARBA"/>
</dbReference>
<proteinExistence type="predicted"/>
<evidence type="ECO:0000313" key="6">
    <source>
        <dbReference type="EMBL" id="SMO90259.1"/>
    </source>
</evidence>
<evidence type="ECO:0000256" key="4">
    <source>
        <dbReference type="ARBA" id="ARBA00023002"/>
    </source>
</evidence>
<dbReference type="PANTHER" id="PTHR43400:SF10">
    <property type="entry name" value="3-OXOSTEROID 1-DEHYDROGENASE"/>
    <property type="match status" value="1"/>
</dbReference>
<keyword evidence="4" id="KW-0560">Oxidoreductase</keyword>
<dbReference type="Gene3D" id="3.50.50.60">
    <property type="entry name" value="FAD/NAD(P)-binding domain"/>
    <property type="match status" value="2"/>
</dbReference>